<evidence type="ECO:0000313" key="4">
    <source>
        <dbReference type="EMBL" id="KPL86543.1"/>
    </source>
</evidence>
<reference evidence="3 5" key="1">
    <citation type="journal article" date="2015" name="Genome Announc.">
        <title>Draft Genome Sequence of a Heterotrophic Facultative Anaerobic Thermophilic Bacterium, Ardenticatena maritima Strain 110ST.</title>
        <authorList>
            <person name="Kawaichi S."/>
            <person name="Yoshida T."/>
            <person name="Sako Y."/>
            <person name="Nakamura R."/>
        </authorList>
    </citation>
    <scope>NUCLEOTIDE SEQUENCE [LARGE SCALE GENOMIC DNA]</scope>
    <source>
        <strain evidence="3 5">110S</strain>
    </source>
</reference>
<dbReference type="Proteomes" id="UP000050502">
    <property type="component" value="Unassembled WGS sequence"/>
</dbReference>
<sequence>MSTPSLPFQHKLPARLRHLWETLYADRAAFYTIGLAVFLHLVLWFLVVIGYFQLPPIIPLHFDAFGQPDRIEPRSHIFFLPIIAFGLLLVNGVGGLLLRQWVDEFAAYLLWGGTVVLQLLFLIAVLSVIL</sequence>
<keyword evidence="1" id="KW-0812">Transmembrane</keyword>
<reference evidence="4 6" key="2">
    <citation type="submission" date="2015-07" db="EMBL/GenBank/DDBJ databases">
        <title>Whole genome sequence of Ardenticatena maritima DSM 23922.</title>
        <authorList>
            <person name="Hemp J."/>
            <person name="Ward L.M."/>
            <person name="Pace L.A."/>
            <person name="Fischer W.W."/>
        </authorList>
    </citation>
    <scope>NUCLEOTIDE SEQUENCE [LARGE SCALE GENOMIC DNA]</scope>
    <source>
        <strain evidence="4 6">110S</strain>
    </source>
</reference>
<protein>
    <recommendedName>
        <fullName evidence="2">DUF1648 domain-containing protein</fullName>
    </recommendedName>
</protein>
<keyword evidence="5" id="KW-1185">Reference proteome</keyword>
<organism evidence="3 5">
    <name type="scientific">Ardenticatena maritima</name>
    <dbReference type="NCBI Taxonomy" id="872965"/>
    <lineage>
        <taxon>Bacteria</taxon>
        <taxon>Bacillati</taxon>
        <taxon>Chloroflexota</taxon>
        <taxon>Ardenticatenia</taxon>
        <taxon>Ardenticatenales</taxon>
        <taxon>Ardenticatenaceae</taxon>
        <taxon>Ardenticatena</taxon>
    </lineage>
</organism>
<keyword evidence="1" id="KW-1133">Transmembrane helix</keyword>
<evidence type="ECO:0000313" key="5">
    <source>
        <dbReference type="Proteomes" id="UP000037784"/>
    </source>
</evidence>
<dbReference type="STRING" id="872965.SE16_14860"/>
<dbReference type="AlphaFoldDB" id="A0A0M9UD46"/>
<evidence type="ECO:0000256" key="1">
    <source>
        <dbReference type="SAM" id="Phobius"/>
    </source>
</evidence>
<keyword evidence="1" id="KW-0472">Membrane</keyword>
<dbReference type="EMBL" id="BBZA01000165">
    <property type="protein sequence ID" value="GAP63570.1"/>
    <property type="molecule type" value="Genomic_DNA"/>
</dbReference>
<feature type="transmembrane region" description="Helical" evidence="1">
    <location>
        <begin position="28"/>
        <end position="52"/>
    </location>
</feature>
<evidence type="ECO:0000259" key="2">
    <source>
        <dbReference type="Pfam" id="PF07853"/>
    </source>
</evidence>
<feature type="transmembrane region" description="Helical" evidence="1">
    <location>
        <begin position="77"/>
        <end position="102"/>
    </location>
</feature>
<accession>A0A0M9UD46</accession>
<name>A0A0M9UD46_9CHLR</name>
<feature type="domain" description="DUF1648" evidence="2">
    <location>
        <begin position="41"/>
        <end position="84"/>
    </location>
</feature>
<dbReference type="EMBL" id="LGKN01000009">
    <property type="protein sequence ID" value="KPL86543.1"/>
    <property type="molecule type" value="Genomic_DNA"/>
</dbReference>
<dbReference type="OrthoDB" id="9808690at2"/>
<dbReference type="InterPro" id="IPR012867">
    <property type="entry name" value="DUF1648"/>
</dbReference>
<dbReference type="InParanoid" id="A0A0M9UD46"/>
<dbReference type="Proteomes" id="UP000037784">
    <property type="component" value="Unassembled WGS sequence"/>
</dbReference>
<gene>
    <name evidence="3" type="ORF">ARMA_1993</name>
    <name evidence="4" type="ORF">SE16_14860</name>
</gene>
<proteinExistence type="predicted"/>
<dbReference type="RefSeq" id="WP_054493385.1">
    <property type="nucleotide sequence ID" value="NZ_BBZA01000165.1"/>
</dbReference>
<evidence type="ECO:0000313" key="3">
    <source>
        <dbReference type="EMBL" id="GAP63570.1"/>
    </source>
</evidence>
<feature type="transmembrane region" description="Helical" evidence="1">
    <location>
        <begin position="108"/>
        <end position="129"/>
    </location>
</feature>
<dbReference type="Pfam" id="PF07853">
    <property type="entry name" value="DUF1648"/>
    <property type="match status" value="1"/>
</dbReference>
<comment type="caution">
    <text evidence="3">The sequence shown here is derived from an EMBL/GenBank/DDBJ whole genome shotgun (WGS) entry which is preliminary data.</text>
</comment>
<reference evidence="5" key="3">
    <citation type="submission" date="2015-08" db="EMBL/GenBank/DDBJ databases">
        <title>Draft Genome Sequence of a Heterotrophic Facultative Anaerobic Bacterium Ardenticatena maritima Strain 110S.</title>
        <authorList>
            <person name="Kawaichi S."/>
            <person name="Yoshida T."/>
            <person name="Sako Y."/>
            <person name="Nakamura R."/>
        </authorList>
    </citation>
    <scope>NUCLEOTIDE SEQUENCE [LARGE SCALE GENOMIC DNA]</scope>
    <source>
        <strain evidence="5">110S</strain>
    </source>
</reference>
<evidence type="ECO:0000313" key="6">
    <source>
        <dbReference type="Proteomes" id="UP000050502"/>
    </source>
</evidence>